<dbReference type="Proteomes" id="UP000003613">
    <property type="component" value="Unassembled WGS sequence"/>
</dbReference>
<proteinExistence type="predicted"/>
<organism evidence="2 3">
    <name type="scientific">Microcystis aeruginosa PCC 9807</name>
    <dbReference type="NCBI Taxonomy" id="1160283"/>
    <lineage>
        <taxon>Bacteria</taxon>
        <taxon>Bacillati</taxon>
        <taxon>Cyanobacteriota</taxon>
        <taxon>Cyanophyceae</taxon>
        <taxon>Oscillatoriophycideae</taxon>
        <taxon>Chroococcales</taxon>
        <taxon>Microcystaceae</taxon>
        <taxon>Microcystis</taxon>
    </lineage>
</organism>
<dbReference type="EMBL" id="CAIM01000085">
    <property type="protein sequence ID" value="CCI16065.1"/>
    <property type="molecule type" value="Genomic_DNA"/>
</dbReference>
<dbReference type="RefSeq" id="WP_002786748.1">
    <property type="nucleotide sequence ID" value="NZ_HE973342.1"/>
</dbReference>
<accession>I4H1Z1</accession>
<evidence type="ECO:0000313" key="3">
    <source>
        <dbReference type="Proteomes" id="UP000003613"/>
    </source>
</evidence>
<reference evidence="2 3" key="1">
    <citation type="submission" date="2012-04" db="EMBL/GenBank/DDBJ databases">
        <authorList>
            <person name="Genoscope - CEA"/>
        </authorList>
    </citation>
    <scope>NUCLEOTIDE SEQUENCE [LARGE SCALE GENOMIC DNA]</scope>
    <source>
        <strain evidence="2 3">9807</strain>
    </source>
</reference>
<gene>
    <name evidence="2" type="ORF">MICAF_1750003</name>
</gene>
<dbReference type="HOGENOM" id="CLU_2991619_0_0_3"/>
<evidence type="ECO:0000256" key="1">
    <source>
        <dbReference type="SAM" id="MobiDB-lite"/>
    </source>
</evidence>
<dbReference type="AlphaFoldDB" id="I4H1Z1"/>
<comment type="caution">
    <text evidence="2">The sequence shown here is derived from an EMBL/GenBank/DDBJ whole genome shotgun (WGS) entry which is preliminary data.</text>
</comment>
<name>I4H1Z1_MICAE</name>
<evidence type="ECO:0000313" key="2">
    <source>
        <dbReference type="EMBL" id="CCI16065.1"/>
    </source>
</evidence>
<protein>
    <submittedName>
        <fullName evidence="2">Uncharacterized protein</fullName>
    </submittedName>
</protein>
<feature type="region of interest" description="Disordered" evidence="1">
    <location>
        <begin position="1"/>
        <end position="29"/>
    </location>
</feature>
<sequence>MAAVASTVVKESAEELTQQTKEATTPREKDKLRVLYWLKQKSSHHQGDSGSDPIVVA</sequence>